<dbReference type="Pfam" id="PF00370">
    <property type="entry name" value="FGGY_N"/>
    <property type="match status" value="1"/>
</dbReference>
<proteinExistence type="inferred from homology"/>
<dbReference type="SUPFAM" id="SSF53067">
    <property type="entry name" value="Actin-like ATPase domain"/>
    <property type="match status" value="2"/>
</dbReference>
<gene>
    <name evidence="6" type="ordered locus">Spirs_0302</name>
</gene>
<evidence type="ECO:0000256" key="3">
    <source>
        <dbReference type="ARBA" id="ARBA00022777"/>
    </source>
</evidence>
<organism evidence="6 7">
    <name type="scientific">Sediminispirochaeta smaragdinae (strain DSM 11293 / JCM 15392 / SEBR 4228)</name>
    <name type="common">Spirochaeta smaragdinae</name>
    <dbReference type="NCBI Taxonomy" id="573413"/>
    <lineage>
        <taxon>Bacteria</taxon>
        <taxon>Pseudomonadati</taxon>
        <taxon>Spirochaetota</taxon>
        <taxon>Spirochaetia</taxon>
        <taxon>Spirochaetales</taxon>
        <taxon>Spirochaetaceae</taxon>
        <taxon>Sediminispirochaeta</taxon>
    </lineage>
</organism>
<feature type="domain" description="Carbohydrate kinase FGGY N-terminal" evidence="4">
    <location>
        <begin position="1"/>
        <end position="243"/>
    </location>
</feature>
<dbReference type="InterPro" id="IPR018485">
    <property type="entry name" value="FGGY_C"/>
</dbReference>
<dbReference type="PANTHER" id="PTHR43095:SF2">
    <property type="entry name" value="GLUCONOKINASE"/>
    <property type="match status" value="1"/>
</dbReference>
<dbReference type="PIRSF" id="PIRSF000538">
    <property type="entry name" value="GlpK"/>
    <property type="match status" value="1"/>
</dbReference>
<dbReference type="Gene3D" id="3.30.420.40">
    <property type="match status" value="2"/>
</dbReference>
<keyword evidence="2" id="KW-0808">Transferase</keyword>
<evidence type="ECO:0000259" key="5">
    <source>
        <dbReference type="Pfam" id="PF02782"/>
    </source>
</evidence>
<dbReference type="InterPro" id="IPR000577">
    <property type="entry name" value="Carb_kinase_FGGY"/>
</dbReference>
<dbReference type="OrthoDB" id="9805576at2"/>
<protein>
    <submittedName>
        <fullName evidence="6">Carbohydrate kinase, FGGY</fullName>
    </submittedName>
</protein>
<dbReference type="GO" id="GO:0005975">
    <property type="term" value="P:carbohydrate metabolic process"/>
    <property type="evidence" value="ECO:0007669"/>
    <property type="project" value="InterPro"/>
</dbReference>
<sequence length="491" mass="54381">MILIIDAGTTSIRGILYDEEGNAAFISQHHSSPQFLTDGRVEQNPLIWKRLLETALKEAVAHLDQHHLPLEAIGLTAFRSPVFPIDKNGKPLLPAIMWQDKRTDCLLERFSSHNLDIYLRSGLPVSSVFSAIKMYWIQQYKPEEYKQSWKLIGIYEYLLFLLTGRMVTDHSVASRTNLFNLQAKDWDDTLISYFGIDKAKLAELVSPGSVCGELCKEIRKELSISGSIPVVAAGGDQQCSVLGFGITTPGTITVNTGTGAYVLTISPRPVRNEACSIYSNVAAAGAYLIESSLSTAGTVYRWFAELSIETTTTEKKKFSLLDREIAQSPPGANGVMLIPRFKGPSDSTGQTFSKGAFLNLDLSTKRGDMARAILEGIAFELHDRIIEIESQTNTHNRIFASGGMTRFPLYNQILADIFQRPVTSMKNGEATAFGAWLNTNRAFTASQTGVKFSDSMKAAEADIYLPHKKHSALYRSILERRKQTMKALGYS</sequence>
<dbReference type="GO" id="GO:0016301">
    <property type="term" value="F:kinase activity"/>
    <property type="evidence" value="ECO:0007669"/>
    <property type="project" value="UniProtKB-KW"/>
</dbReference>
<comment type="similarity">
    <text evidence="1">Belongs to the FGGY kinase family.</text>
</comment>
<dbReference type="PANTHER" id="PTHR43095">
    <property type="entry name" value="SUGAR KINASE"/>
    <property type="match status" value="1"/>
</dbReference>
<dbReference type="InterPro" id="IPR018484">
    <property type="entry name" value="FGGY_N"/>
</dbReference>
<dbReference type="eggNOG" id="COG1070">
    <property type="taxonomic scope" value="Bacteria"/>
</dbReference>
<accession>E1RAG7</accession>
<evidence type="ECO:0000256" key="2">
    <source>
        <dbReference type="ARBA" id="ARBA00022679"/>
    </source>
</evidence>
<evidence type="ECO:0000256" key="1">
    <source>
        <dbReference type="ARBA" id="ARBA00009156"/>
    </source>
</evidence>
<dbReference type="RefSeq" id="WP_013252922.1">
    <property type="nucleotide sequence ID" value="NC_014364.1"/>
</dbReference>
<dbReference type="EMBL" id="CP002116">
    <property type="protein sequence ID" value="ADK79458.1"/>
    <property type="molecule type" value="Genomic_DNA"/>
</dbReference>
<evidence type="ECO:0000259" key="4">
    <source>
        <dbReference type="Pfam" id="PF00370"/>
    </source>
</evidence>
<dbReference type="KEGG" id="ssm:Spirs_0302"/>
<dbReference type="Proteomes" id="UP000002318">
    <property type="component" value="Chromosome"/>
</dbReference>
<keyword evidence="7" id="KW-1185">Reference proteome</keyword>
<dbReference type="InterPro" id="IPR043129">
    <property type="entry name" value="ATPase_NBD"/>
</dbReference>
<dbReference type="InterPro" id="IPR050406">
    <property type="entry name" value="FGGY_Carb_Kinase"/>
</dbReference>
<evidence type="ECO:0000313" key="7">
    <source>
        <dbReference type="Proteomes" id="UP000002318"/>
    </source>
</evidence>
<dbReference type="CDD" id="cd07779">
    <property type="entry name" value="ASKHA_NBD_FGGY_YgcE-like"/>
    <property type="match status" value="1"/>
</dbReference>
<evidence type="ECO:0000313" key="6">
    <source>
        <dbReference type="EMBL" id="ADK79458.1"/>
    </source>
</evidence>
<dbReference type="STRING" id="573413.Spirs_0302"/>
<dbReference type="AlphaFoldDB" id="E1RAG7"/>
<feature type="domain" description="Carbohydrate kinase FGGY C-terminal" evidence="5">
    <location>
        <begin position="254"/>
        <end position="438"/>
    </location>
</feature>
<reference evidence="6 7" key="1">
    <citation type="journal article" date="2010" name="Stand. Genomic Sci.">
        <title>Complete genome sequence of Spirochaeta smaragdinae type strain (SEBR 4228).</title>
        <authorList>
            <person name="Mavromatis K."/>
            <person name="Yasawong M."/>
            <person name="Chertkov O."/>
            <person name="Lapidus A."/>
            <person name="Lucas S."/>
            <person name="Nolan M."/>
            <person name="Del Rio T.G."/>
            <person name="Tice H."/>
            <person name="Cheng J.F."/>
            <person name="Pitluck S."/>
            <person name="Liolios K."/>
            <person name="Ivanova N."/>
            <person name="Tapia R."/>
            <person name="Han C."/>
            <person name="Bruce D."/>
            <person name="Goodwin L."/>
            <person name="Pati A."/>
            <person name="Chen A."/>
            <person name="Palaniappan K."/>
            <person name="Land M."/>
            <person name="Hauser L."/>
            <person name="Chang Y.J."/>
            <person name="Jeffries C.D."/>
            <person name="Detter J.C."/>
            <person name="Rohde M."/>
            <person name="Brambilla E."/>
            <person name="Spring S."/>
            <person name="Goker M."/>
            <person name="Sikorski J."/>
            <person name="Woyke T."/>
            <person name="Bristow J."/>
            <person name="Eisen J.A."/>
            <person name="Markowitz V."/>
            <person name="Hugenholtz P."/>
            <person name="Klenk H.P."/>
            <person name="Kyrpides N.C."/>
        </authorList>
    </citation>
    <scope>NUCLEOTIDE SEQUENCE [LARGE SCALE GENOMIC DNA]</scope>
    <source>
        <strain evidence="7">DSM 11293 / JCM 15392 / SEBR 4228</strain>
    </source>
</reference>
<name>E1RAG7_SEDSS</name>
<keyword evidence="3 6" id="KW-0418">Kinase</keyword>
<dbReference type="HOGENOM" id="CLU_009281_3_0_12"/>
<dbReference type="Pfam" id="PF02782">
    <property type="entry name" value="FGGY_C"/>
    <property type="match status" value="1"/>
</dbReference>